<dbReference type="Pfam" id="PF00145">
    <property type="entry name" value="DNA_methylase"/>
    <property type="match status" value="1"/>
</dbReference>
<evidence type="ECO:0000256" key="6">
    <source>
        <dbReference type="PROSITE-ProRule" id="PRU01016"/>
    </source>
</evidence>
<dbReference type="GO" id="GO:0003677">
    <property type="term" value="F:DNA binding"/>
    <property type="evidence" value="ECO:0007669"/>
    <property type="project" value="TreeGrafter"/>
</dbReference>
<dbReference type="STRING" id="38302.SAMN04488535_0309"/>
<dbReference type="EC" id="2.1.1.37" evidence="1"/>
<dbReference type="OrthoDB" id="9813719at2"/>
<dbReference type="Gene3D" id="3.90.120.10">
    <property type="entry name" value="DNA Methylase, subunit A, domain 2"/>
    <property type="match status" value="1"/>
</dbReference>
<dbReference type="InterPro" id="IPR002052">
    <property type="entry name" value="DNA_methylase_N6_adenine_CS"/>
</dbReference>
<evidence type="ECO:0000259" key="7">
    <source>
        <dbReference type="Pfam" id="PF07669"/>
    </source>
</evidence>
<dbReference type="PRINTS" id="PR00507">
    <property type="entry name" value="N12N6MTFRASE"/>
</dbReference>
<dbReference type="Gene3D" id="3.40.50.150">
    <property type="entry name" value="Vaccinia Virus protein VP39"/>
    <property type="match status" value="2"/>
</dbReference>
<evidence type="ECO:0000313" key="9">
    <source>
        <dbReference type="Proteomes" id="UP000199350"/>
    </source>
</evidence>
<dbReference type="AlphaFoldDB" id="A0A1G9LUS4"/>
<evidence type="ECO:0000256" key="4">
    <source>
        <dbReference type="ARBA" id="ARBA00022691"/>
    </source>
</evidence>
<accession>A0A1G9LUS4</accession>
<dbReference type="Proteomes" id="UP000199350">
    <property type="component" value="Chromosome I"/>
</dbReference>
<dbReference type="EMBL" id="LT629700">
    <property type="protein sequence ID" value="SDL65501.1"/>
    <property type="molecule type" value="Genomic_DNA"/>
</dbReference>
<keyword evidence="5" id="KW-0680">Restriction system</keyword>
<dbReference type="GO" id="GO:0009307">
    <property type="term" value="P:DNA restriction-modification system"/>
    <property type="evidence" value="ECO:0007669"/>
    <property type="project" value="UniProtKB-KW"/>
</dbReference>
<name>A0A1G9LUS4_9CORY</name>
<feature type="active site" evidence="6">
    <location>
        <position position="93"/>
    </location>
</feature>
<comment type="similarity">
    <text evidence="6">Belongs to the class I-like SAM-binding methyltransferase superfamily. C5-methyltransferase family.</text>
</comment>
<dbReference type="Pfam" id="PF07669">
    <property type="entry name" value="Eco57I"/>
    <property type="match status" value="1"/>
</dbReference>
<reference evidence="9" key="1">
    <citation type="submission" date="2016-10" db="EMBL/GenBank/DDBJ databases">
        <authorList>
            <person name="Varghese N."/>
            <person name="Submissions S."/>
        </authorList>
    </citation>
    <scope>NUCLEOTIDE SEQUENCE [LARGE SCALE GENOMIC DNA]</scope>
    <source>
        <strain evidence="9">DSM 20632</strain>
    </source>
</reference>
<dbReference type="CDD" id="cd02440">
    <property type="entry name" value="AdoMet_MTases"/>
    <property type="match status" value="1"/>
</dbReference>
<dbReference type="PANTHER" id="PTHR10629:SF52">
    <property type="entry name" value="DNA (CYTOSINE-5)-METHYLTRANSFERASE 1"/>
    <property type="match status" value="1"/>
</dbReference>
<dbReference type="PROSITE" id="PS51679">
    <property type="entry name" value="SAM_MT_C5"/>
    <property type="match status" value="1"/>
</dbReference>
<dbReference type="REBASE" id="160839">
    <property type="entry name" value="M.Cmy20632ORF309P"/>
</dbReference>
<dbReference type="GO" id="GO:0032259">
    <property type="term" value="P:methylation"/>
    <property type="evidence" value="ECO:0007669"/>
    <property type="project" value="UniProtKB-KW"/>
</dbReference>
<evidence type="ECO:0000313" key="8">
    <source>
        <dbReference type="EMBL" id="SDL65501.1"/>
    </source>
</evidence>
<organism evidence="8 9">
    <name type="scientific">Corynebacterium mycetoides</name>
    <dbReference type="NCBI Taxonomy" id="38302"/>
    <lineage>
        <taxon>Bacteria</taxon>
        <taxon>Bacillati</taxon>
        <taxon>Actinomycetota</taxon>
        <taxon>Actinomycetes</taxon>
        <taxon>Mycobacteriales</taxon>
        <taxon>Corynebacteriaceae</taxon>
        <taxon>Corynebacterium</taxon>
    </lineage>
</organism>
<evidence type="ECO:0000256" key="3">
    <source>
        <dbReference type="ARBA" id="ARBA00022679"/>
    </source>
</evidence>
<dbReference type="InterPro" id="IPR050390">
    <property type="entry name" value="C5-Methyltransferase"/>
</dbReference>
<evidence type="ECO:0000256" key="2">
    <source>
        <dbReference type="ARBA" id="ARBA00022603"/>
    </source>
</evidence>
<dbReference type="InterPro" id="IPR029063">
    <property type="entry name" value="SAM-dependent_MTases_sf"/>
</dbReference>
<keyword evidence="3 6" id="KW-0808">Transferase</keyword>
<dbReference type="GO" id="GO:0003886">
    <property type="term" value="F:DNA (cytosine-5-)-methyltransferase activity"/>
    <property type="evidence" value="ECO:0007669"/>
    <property type="project" value="TreeGrafter"/>
</dbReference>
<keyword evidence="4 6" id="KW-0949">S-adenosyl-L-methionine</keyword>
<keyword evidence="9" id="KW-1185">Reference proteome</keyword>
<sequence>MASAPAPSYVSLFSSGGIGDFAFRNAGFHCVASAELISRRLEVQALNNIADPEDLICGDLRVDSVFQKVLDRGHRWKSDWGEPITCLLATPPCQGMSVANHKKGDELDRNSLVVRSIEAVEILKPLTFVFENVPAFMRTACTGMDGHDRSIGEEISRVLSSSYEFFSVVLGLEKFGSPSSRKRSITIGVRNDVLWASPLDLFPDRKSAPTLRELIGDLRPLTTMGEIDPDDPLHAFRPYQERMRQWISGLPEGMSAFDNPDPGSRPHRVINGEIVPNVRKNGDKYRRVFWDAIGPCVHTRNDILASQNTVHPKDDRVFSIRELMRMMGVPDNFKWFESSDVPLTVTLKKHAPNIRQCLGEAVPYPIAYAIASKIRSAVWNLSRFRAGKPLLKAGPWETDAQSAAYRNLKATHKSTLAAYYTQPLVAFSVLNQSWKLASRKRVSVLEPSSGGGVFLVLLGQLSNLIGKELEITSLDIDTSAINFQKELIQNSNYPFLRIAYKVGDYLKLETEQFDLIIGNPPFGRKALDPSSPWSVHQEMAIRFVCKAIEEGDQVGFVLPKALLHASTYRGLRNVLATATVVESIFDYGELCFPEIQVETIGLCLATASRPKGSDLITVKSWPRQSQRSCERAYCLDPKFPTWVIYRGPEFDRVLNHLSLGKLSAWRDRTITRKMSRPEGTRVIRGRNLQPNQIVATKDDYFVEEAIANTVNKKIGEKTYGTLFYAPNLSYYPRLVRRDEADGIPDGSAAVLFGNLSREEESRLLDFCNSEEFTNFFRIACNFATRSINLDDSLSFWWGVPH</sequence>
<dbReference type="RefSeq" id="WP_092147864.1">
    <property type="nucleotide sequence ID" value="NZ_LT629700.1"/>
</dbReference>
<keyword evidence="2 6" id="KW-0489">Methyltransferase</keyword>
<proteinExistence type="inferred from homology"/>
<dbReference type="InterPro" id="IPR011639">
    <property type="entry name" value="MethylTrfase_TaqI-like_dom"/>
</dbReference>
<dbReference type="GO" id="GO:0044027">
    <property type="term" value="P:negative regulation of gene expression via chromosomal CpG island methylation"/>
    <property type="evidence" value="ECO:0007669"/>
    <property type="project" value="TreeGrafter"/>
</dbReference>
<dbReference type="GO" id="GO:0009007">
    <property type="term" value="F:site-specific DNA-methyltransferase (adenine-specific) activity"/>
    <property type="evidence" value="ECO:0007669"/>
    <property type="project" value="UniProtKB-EC"/>
</dbReference>
<gene>
    <name evidence="8" type="ORF">SAMN04488535_0309</name>
</gene>
<feature type="domain" description="Type II methyltransferase M.TaqI-like" evidence="7">
    <location>
        <begin position="474"/>
        <end position="589"/>
    </location>
</feature>
<dbReference type="PROSITE" id="PS00092">
    <property type="entry name" value="N6_MTASE"/>
    <property type="match status" value="1"/>
</dbReference>
<dbReference type="SUPFAM" id="SSF53335">
    <property type="entry name" value="S-adenosyl-L-methionine-dependent methyltransferases"/>
    <property type="match status" value="2"/>
</dbReference>
<evidence type="ECO:0000256" key="1">
    <source>
        <dbReference type="ARBA" id="ARBA00011975"/>
    </source>
</evidence>
<dbReference type="InterPro" id="IPR001525">
    <property type="entry name" value="C5_MeTfrase"/>
</dbReference>
<evidence type="ECO:0000256" key="5">
    <source>
        <dbReference type="ARBA" id="ARBA00022747"/>
    </source>
</evidence>
<protein>
    <recommendedName>
        <fullName evidence="1">DNA (cytosine-5-)-methyltransferase</fullName>
        <ecNumber evidence="1">2.1.1.37</ecNumber>
    </recommendedName>
</protein>
<dbReference type="PANTHER" id="PTHR10629">
    <property type="entry name" value="CYTOSINE-SPECIFIC METHYLTRANSFERASE"/>
    <property type="match status" value="1"/>
</dbReference>